<evidence type="ECO:0000313" key="1">
    <source>
        <dbReference type="EMBL" id="KAF6437989.1"/>
    </source>
</evidence>
<dbReference type="Proteomes" id="UP000550707">
    <property type="component" value="Unassembled WGS sequence"/>
</dbReference>
<sequence>MGPEAEKEKLVCRETEAAMGRETLGLAPGLPYSSGIRLDNRREPSAYSIPHSWSKLQEQHTGIRSSLILYLQHSSKSVNQVQKKRLLYPGLASDILPISCNYILFIYPLLFLWGGKGWGMTNEPKKLVSKAREISACRETKEVTLPLVKGSQELCSS</sequence>
<protein>
    <submittedName>
        <fullName evidence="1">Uncharacterized protein</fullName>
    </submittedName>
</protein>
<proteinExistence type="predicted"/>
<dbReference type="InParanoid" id="A0A7J8ESC9"/>
<reference evidence="1 2" key="1">
    <citation type="journal article" date="2020" name="Nature">
        <title>Six reference-quality genomes reveal evolution of bat adaptations.</title>
        <authorList>
            <person name="Jebb D."/>
            <person name="Huang Z."/>
            <person name="Pippel M."/>
            <person name="Hughes G.M."/>
            <person name="Lavrichenko K."/>
            <person name="Devanna P."/>
            <person name="Winkler S."/>
            <person name="Jermiin L.S."/>
            <person name="Skirmuntt E.C."/>
            <person name="Katzourakis A."/>
            <person name="Burkitt-Gray L."/>
            <person name="Ray D.A."/>
            <person name="Sullivan K.A.M."/>
            <person name="Roscito J.G."/>
            <person name="Kirilenko B.M."/>
            <person name="Davalos L.M."/>
            <person name="Corthals A.P."/>
            <person name="Power M.L."/>
            <person name="Jones G."/>
            <person name="Ransome R.D."/>
            <person name="Dechmann D.K.N."/>
            <person name="Locatelli A.G."/>
            <person name="Puechmaille S.J."/>
            <person name="Fedrigo O."/>
            <person name="Jarvis E.D."/>
            <person name="Hiller M."/>
            <person name="Vernes S.C."/>
            <person name="Myers E.W."/>
            <person name="Teeling E.C."/>
        </authorList>
    </citation>
    <scope>NUCLEOTIDE SEQUENCE [LARGE SCALE GENOMIC DNA]</scope>
    <source>
        <strain evidence="1">MMolMol1</strain>
        <tissue evidence="1">Muscle</tissue>
    </source>
</reference>
<comment type="caution">
    <text evidence="1">The sequence shown here is derived from an EMBL/GenBank/DDBJ whole genome shotgun (WGS) entry which is preliminary data.</text>
</comment>
<accession>A0A7J8ESC9</accession>
<dbReference type="EMBL" id="JACASF010000013">
    <property type="protein sequence ID" value="KAF6437989.1"/>
    <property type="molecule type" value="Genomic_DNA"/>
</dbReference>
<evidence type="ECO:0000313" key="2">
    <source>
        <dbReference type="Proteomes" id="UP000550707"/>
    </source>
</evidence>
<name>A0A7J8ESC9_MOLMO</name>
<organism evidence="1 2">
    <name type="scientific">Molossus molossus</name>
    <name type="common">Pallas' mastiff bat</name>
    <name type="synonym">Vespertilio molossus</name>
    <dbReference type="NCBI Taxonomy" id="27622"/>
    <lineage>
        <taxon>Eukaryota</taxon>
        <taxon>Metazoa</taxon>
        <taxon>Chordata</taxon>
        <taxon>Craniata</taxon>
        <taxon>Vertebrata</taxon>
        <taxon>Euteleostomi</taxon>
        <taxon>Mammalia</taxon>
        <taxon>Eutheria</taxon>
        <taxon>Laurasiatheria</taxon>
        <taxon>Chiroptera</taxon>
        <taxon>Yangochiroptera</taxon>
        <taxon>Molossidae</taxon>
        <taxon>Molossus</taxon>
    </lineage>
</organism>
<keyword evidence="2" id="KW-1185">Reference proteome</keyword>
<dbReference type="AlphaFoldDB" id="A0A7J8ESC9"/>
<gene>
    <name evidence="1" type="ORF">HJG59_008689</name>
</gene>